<accession>A0A382Q9H5</accession>
<name>A0A382Q9H5_9ZZZZ</name>
<feature type="domain" description="N-acetyltransferase" evidence="1">
    <location>
        <begin position="1"/>
        <end position="65"/>
    </location>
</feature>
<organism evidence="2">
    <name type="scientific">marine metagenome</name>
    <dbReference type="NCBI Taxonomy" id="408172"/>
    <lineage>
        <taxon>unclassified sequences</taxon>
        <taxon>metagenomes</taxon>
        <taxon>ecological metagenomes</taxon>
    </lineage>
</organism>
<dbReference type="InterPro" id="IPR000182">
    <property type="entry name" value="GNAT_dom"/>
</dbReference>
<sequence>HLEWIIIRKKYRQLKLSKRLLTEFYHRMKQRGIQIITVGFYLESFFYKQGFKIDREYGGLVKKLN</sequence>
<dbReference type="PROSITE" id="PS51186">
    <property type="entry name" value="GNAT"/>
    <property type="match status" value="1"/>
</dbReference>
<reference evidence="2" key="1">
    <citation type="submission" date="2018-05" db="EMBL/GenBank/DDBJ databases">
        <authorList>
            <person name="Lanie J.A."/>
            <person name="Ng W.-L."/>
            <person name="Kazmierczak K.M."/>
            <person name="Andrzejewski T.M."/>
            <person name="Davidsen T.M."/>
            <person name="Wayne K.J."/>
            <person name="Tettelin H."/>
            <person name="Glass J.I."/>
            <person name="Rusch D."/>
            <person name="Podicherti R."/>
            <person name="Tsui H.-C.T."/>
            <person name="Winkler M.E."/>
        </authorList>
    </citation>
    <scope>NUCLEOTIDE SEQUENCE</scope>
</reference>
<dbReference type="Gene3D" id="3.40.630.30">
    <property type="match status" value="1"/>
</dbReference>
<dbReference type="GO" id="GO:0016747">
    <property type="term" value="F:acyltransferase activity, transferring groups other than amino-acyl groups"/>
    <property type="evidence" value="ECO:0007669"/>
    <property type="project" value="InterPro"/>
</dbReference>
<dbReference type="AlphaFoldDB" id="A0A382Q9H5"/>
<dbReference type="SUPFAM" id="SSF55729">
    <property type="entry name" value="Acyl-CoA N-acyltransferases (Nat)"/>
    <property type="match status" value="1"/>
</dbReference>
<protein>
    <recommendedName>
        <fullName evidence="1">N-acetyltransferase domain-containing protein</fullName>
    </recommendedName>
</protein>
<feature type="non-terminal residue" evidence="2">
    <location>
        <position position="1"/>
    </location>
</feature>
<dbReference type="InterPro" id="IPR016181">
    <property type="entry name" value="Acyl_CoA_acyltransferase"/>
</dbReference>
<dbReference type="EMBL" id="UINC01112846">
    <property type="protein sequence ID" value="SVC82066.1"/>
    <property type="molecule type" value="Genomic_DNA"/>
</dbReference>
<evidence type="ECO:0000259" key="1">
    <source>
        <dbReference type="PROSITE" id="PS51186"/>
    </source>
</evidence>
<evidence type="ECO:0000313" key="2">
    <source>
        <dbReference type="EMBL" id="SVC82066.1"/>
    </source>
</evidence>
<proteinExistence type="predicted"/>
<gene>
    <name evidence="2" type="ORF">METZ01_LOCUS334920</name>
</gene>